<gene>
    <name evidence="3" type="primary">SRGN</name>
</gene>
<dbReference type="KEGG" id="muo:115470191"/>
<dbReference type="FunCoup" id="A0A6P7Y2E8">
    <property type="interactions" value="130"/>
</dbReference>
<dbReference type="InParanoid" id="A0A6P7Y2E8"/>
<feature type="chain" id="PRO_5028040864" evidence="1">
    <location>
        <begin position="32"/>
        <end position="135"/>
    </location>
</feature>
<keyword evidence="1" id="KW-0732">Signal</keyword>
<evidence type="ECO:0000313" key="2">
    <source>
        <dbReference type="Proteomes" id="UP000515156"/>
    </source>
</evidence>
<organism evidence="2 3">
    <name type="scientific">Microcaecilia unicolor</name>
    <dbReference type="NCBI Taxonomy" id="1415580"/>
    <lineage>
        <taxon>Eukaryota</taxon>
        <taxon>Metazoa</taxon>
        <taxon>Chordata</taxon>
        <taxon>Craniata</taxon>
        <taxon>Vertebrata</taxon>
        <taxon>Euteleostomi</taxon>
        <taxon>Amphibia</taxon>
        <taxon>Gymnophiona</taxon>
        <taxon>Siphonopidae</taxon>
        <taxon>Microcaecilia</taxon>
    </lineage>
</organism>
<protein>
    <submittedName>
        <fullName evidence="3">Serglycin</fullName>
    </submittedName>
</protein>
<dbReference type="GeneID" id="115470191"/>
<dbReference type="AlphaFoldDB" id="A0A6P7Y2E8"/>
<dbReference type="CTD" id="5552"/>
<evidence type="ECO:0000313" key="3">
    <source>
        <dbReference type="RefSeq" id="XP_030059013.1"/>
    </source>
</evidence>
<accession>A0A6P7Y2E8</accession>
<dbReference type="InterPro" id="IPR007455">
    <property type="entry name" value="Serglycin"/>
</dbReference>
<dbReference type="Proteomes" id="UP000515156">
    <property type="component" value="Chromosome 5"/>
</dbReference>
<reference evidence="3" key="1">
    <citation type="submission" date="2025-08" db="UniProtKB">
        <authorList>
            <consortium name="RefSeq"/>
        </authorList>
    </citation>
    <scope>IDENTIFICATION</scope>
</reference>
<keyword evidence="2" id="KW-1185">Reference proteome</keyword>
<dbReference type="Pfam" id="PF04360">
    <property type="entry name" value="Serglycin"/>
    <property type="match status" value="1"/>
</dbReference>
<dbReference type="OrthoDB" id="9884289at2759"/>
<proteinExistence type="predicted"/>
<evidence type="ECO:0000256" key="1">
    <source>
        <dbReference type="SAM" id="SignalP"/>
    </source>
</evidence>
<dbReference type="RefSeq" id="XP_030059013.1">
    <property type="nucleotide sequence ID" value="XM_030203153.1"/>
</dbReference>
<sequence>MQVTRENLPCFKKRVFLAFTLILLLGNSAQGAPLTKATYQWVRCTPDSKAANCIKNIRPLHENVPSTASIFHAPGTNPYLLKKYQEQLDSSLFSEEESGSGIEVTSGAEPAVGSGMVNDADYNDFILNQVASVSE</sequence>
<feature type="signal peptide" evidence="1">
    <location>
        <begin position="1"/>
        <end position="31"/>
    </location>
</feature>
<name>A0A6P7Y2E8_9AMPH</name>